<dbReference type="RefSeq" id="WP_345594823.1">
    <property type="nucleotide sequence ID" value="NZ_BAABJG010000055.1"/>
</dbReference>
<evidence type="ECO:0000313" key="1">
    <source>
        <dbReference type="EMBL" id="MFD1219667.1"/>
    </source>
</evidence>
<dbReference type="Pfam" id="PF07972">
    <property type="entry name" value="Flavodoxin_NdrI"/>
    <property type="match status" value="1"/>
</dbReference>
<protein>
    <submittedName>
        <fullName evidence="1">Class Ib ribonucleoside-diphosphate reductase assembly flavoprotein NrdI</fullName>
    </submittedName>
</protein>
<sequence length="117" mass="13434">MLIVYDSKTRNVERFINKLNIRNVKIHNEMEVRESYILITYTTGMGQVPESTLKFLDNNYSYLKGVASSGNKNWGKSFALAADIISNKYNVPVICKFELSGTVTDINRFIQEVKKFV</sequence>
<proteinExistence type="predicted"/>
<dbReference type="SUPFAM" id="SSF52218">
    <property type="entry name" value="Flavoproteins"/>
    <property type="match status" value="1"/>
</dbReference>
<comment type="caution">
    <text evidence="1">The sequence shown here is derived from an EMBL/GenBank/DDBJ whole genome shotgun (WGS) entry which is preliminary data.</text>
</comment>
<dbReference type="Gene3D" id="3.40.50.360">
    <property type="match status" value="1"/>
</dbReference>
<accession>A0ABW3UGX2</accession>
<dbReference type="PANTHER" id="PTHR37297">
    <property type="entry name" value="PROTEIN NRDI"/>
    <property type="match status" value="1"/>
</dbReference>
<gene>
    <name evidence="1" type="primary">nrdI</name>
    <name evidence="1" type="ORF">ACFQ4B_06025</name>
</gene>
<dbReference type="NCBIfam" id="TIGR00333">
    <property type="entry name" value="nrdI"/>
    <property type="match status" value="1"/>
</dbReference>
<name>A0ABW3UGX2_9BACL</name>
<dbReference type="EMBL" id="JBHTLU010000012">
    <property type="protein sequence ID" value="MFD1219667.1"/>
    <property type="molecule type" value="Genomic_DNA"/>
</dbReference>
<dbReference type="PANTHER" id="PTHR37297:SF1">
    <property type="entry name" value="PROTEIN NRDI"/>
    <property type="match status" value="1"/>
</dbReference>
<dbReference type="PIRSF" id="PIRSF005087">
    <property type="entry name" value="NrdI"/>
    <property type="match status" value="1"/>
</dbReference>
<dbReference type="Proteomes" id="UP001597180">
    <property type="component" value="Unassembled WGS sequence"/>
</dbReference>
<evidence type="ECO:0000313" key="2">
    <source>
        <dbReference type="Proteomes" id="UP001597180"/>
    </source>
</evidence>
<dbReference type="InterPro" id="IPR029039">
    <property type="entry name" value="Flavoprotein-like_sf"/>
</dbReference>
<keyword evidence="2" id="KW-1185">Reference proteome</keyword>
<reference evidence="2" key="1">
    <citation type="journal article" date="2019" name="Int. J. Syst. Evol. Microbiol.">
        <title>The Global Catalogue of Microorganisms (GCM) 10K type strain sequencing project: providing services to taxonomists for standard genome sequencing and annotation.</title>
        <authorList>
            <consortium name="The Broad Institute Genomics Platform"/>
            <consortium name="The Broad Institute Genome Sequencing Center for Infectious Disease"/>
            <person name="Wu L."/>
            <person name="Ma J."/>
        </authorList>
    </citation>
    <scope>NUCLEOTIDE SEQUENCE [LARGE SCALE GENOMIC DNA]</scope>
    <source>
        <strain evidence="2">CCUG 53270</strain>
    </source>
</reference>
<organism evidence="1 2">
    <name type="scientific">Paenibacillus vulneris</name>
    <dbReference type="NCBI Taxonomy" id="1133364"/>
    <lineage>
        <taxon>Bacteria</taxon>
        <taxon>Bacillati</taxon>
        <taxon>Bacillota</taxon>
        <taxon>Bacilli</taxon>
        <taxon>Bacillales</taxon>
        <taxon>Paenibacillaceae</taxon>
        <taxon>Paenibacillus</taxon>
    </lineage>
</organism>
<dbReference type="InterPro" id="IPR004465">
    <property type="entry name" value="RNR_NrdI"/>
</dbReference>